<keyword evidence="1" id="KW-0812">Transmembrane</keyword>
<feature type="transmembrane region" description="Helical" evidence="1">
    <location>
        <begin position="157"/>
        <end position="182"/>
    </location>
</feature>
<accession>A0A2G8S447</accession>
<protein>
    <submittedName>
        <fullName evidence="2">Uncharacterized protein</fullName>
    </submittedName>
</protein>
<sequence>MAPGYVAPPLVVPAATTAGSSGRGHVVPVLLDAVGNPSHPALIQPAGNATVPALLVSAATAAGSSGPVYVVPVLLDAVAHAPVHIFTCAFPAVYTAVTIGADAPRFLYVVPTILVPAASGTDGMPRLHAHPLLYVPVASVTGFAIPVASIVSLEILALVITGACVNAMAPAVVAVVVIQFVFDCDVDAMDIDDPDYPMADETA</sequence>
<dbReference type="Proteomes" id="UP000230002">
    <property type="component" value="Unassembled WGS sequence"/>
</dbReference>
<keyword evidence="1" id="KW-0472">Membrane</keyword>
<keyword evidence="1" id="KW-1133">Transmembrane helix</keyword>
<name>A0A2G8S447_9APHY</name>
<evidence type="ECO:0000256" key="1">
    <source>
        <dbReference type="SAM" id="Phobius"/>
    </source>
</evidence>
<evidence type="ECO:0000313" key="2">
    <source>
        <dbReference type="EMBL" id="PIL28515.1"/>
    </source>
</evidence>
<organism evidence="2 3">
    <name type="scientific">Ganoderma sinense ZZ0214-1</name>
    <dbReference type="NCBI Taxonomy" id="1077348"/>
    <lineage>
        <taxon>Eukaryota</taxon>
        <taxon>Fungi</taxon>
        <taxon>Dikarya</taxon>
        <taxon>Basidiomycota</taxon>
        <taxon>Agaricomycotina</taxon>
        <taxon>Agaricomycetes</taxon>
        <taxon>Polyporales</taxon>
        <taxon>Polyporaceae</taxon>
        <taxon>Ganoderma</taxon>
    </lineage>
</organism>
<dbReference type="AlphaFoldDB" id="A0A2G8S447"/>
<proteinExistence type="predicted"/>
<gene>
    <name evidence="2" type="ORF">GSI_08553</name>
</gene>
<feature type="transmembrane region" description="Helical" evidence="1">
    <location>
        <begin position="132"/>
        <end position="151"/>
    </location>
</feature>
<reference evidence="2 3" key="1">
    <citation type="journal article" date="2015" name="Sci. Rep.">
        <title>Chromosome-level genome map provides insights into diverse defense mechanisms in the medicinal fungus Ganoderma sinense.</title>
        <authorList>
            <person name="Zhu Y."/>
            <person name="Xu J."/>
            <person name="Sun C."/>
            <person name="Zhou S."/>
            <person name="Xu H."/>
            <person name="Nelson D.R."/>
            <person name="Qian J."/>
            <person name="Song J."/>
            <person name="Luo H."/>
            <person name="Xiang L."/>
            <person name="Li Y."/>
            <person name="Xu Z."/>
            <person name="Ji A."/>
            <person name="Wang L."/>
            <person name="Lu S."/>
            <person name="Hayward A."/>
            <person name="Sun W."/>
            <person name="Li X."/>
            <person name="Schwartz D.C."/>
            <person name="Wang Y."/>
            <person name="Chen S."/>
        </authorList>
    </citation>
    <scope>NUCLEOTIDE SEQUENCE [LARGE SCALE GENOMIC DNA]</scope>
    <source>
        <strain evidence="2 3">ZZ0214-1</strain>
    </source>
</reference>
<dbReference type="EMBL" id="AYKW01000023">
    <property type="protein sequence ID" value="PIL28515.1"/>
    <property type="molecule type" value="Genomic_DNA"/>
</dbReference>
<comment type="caution">
    <text evidence="2">The sequence shown here is derived from an EMBL/GenBank/DDBJ whole genome shotgun (WGS) entry which is preliminary data.</text>
</comment>
<keyword evidence="3" id="KW-1185">Reference proteome</keyword>
<evidence type="ECO:0000313" key="3">
    <source>
        <dbReference type="Proteomes" id="UP000230002"/>
    </source>
</evidence>